<proteinExistence type="predicted"/>
<keyword evidence="2" id="KW-1185">Reference proteome</keyword>
<gene>
    <name evidence="1" type="ORF">DM02DRAFT_4988</name>
</gene>
<name>A0A2V1EDB7_9PLEO</name>
<protein>
    <submittedName>
        <fullName evidence="1">Uncharacterized protein</fullName>
    </submittedName>
</protein>
<sequence>MRTAPPLEKYCCTPCTCTCACGSSFLCFSFTFQLATRFILPSSASVYRFACQPPAEHGFRDPCPNDTSFFISYSVPIFFPRPIGHLMTRFRYELGYHFSLFSGSKTHFAYIVGHNTPHPRRFQ</sequence>
<dbReference type="EMBL" id="KZ805300">
    <property type="protein sequence ID" value="PVI08531.1"/>
    <property type="molecule type" value="Genomic_DNA"/>
</dbReference>
<evidence type="ECO:0000313" key="1">
    <source>
        <dbReference type="EMBL" id="PVI08531.1"/>
    </source>
</evidence>
<evidence type="ECO:0000313" key="2">
    <source>
        <dbReference type="Proteomes" id="UP000244855"/>
    </source>
</evidence>
<dbReference type="AlphaFoldDB" id="A0A2V1EDB7"/>
<dbReference type="Proteomes" id="UP000244855">
    <property type="component" value="Unassembled WGS sequence"/>
</dbReference>
<organism evidence="1 2">
    <name type="scientific">Periconia macrospinosa</name>
    <dbReference type="NCBI Taxonomy" id="97972"/>
    <lineage>
        <taxon>Eukaryota</taxon>
        <taxon>Fungi</taxon>
        <taxon>Dikarya</taxon>
        <taxon>Ascomycota</taxon>
        <taxon>Pezizomycotina</taxon>
        <taxon>Dothideomycetes</taxon>
        <taxon>Pleosporomycetidae</taxon>
        <taxon>Pleosporales</taxon>
        <taxon>Massarineae</taxon>
        <taxon>Periconiaceae</taxon>
        <taxon>Periconia</taxon>
    </lineage>
</organism>
<accession>A0A2V1EDB7</accession>
<reference evidence="1 2" key="1">
    <citation type="journal article" date="2018" name="Sci. Rep.">
        <title>Comparative genomics provides insights into the lifestyle and reveals functional heterogeneity of dark septate endophytic fungi.</title>
        <authorList>
            <person name="Knapp D.G."/>
            <person name="Nemeth J.B."/>
            <person name="Barry K."/>
            <person name="Hainaut M."/>
            <person name="Henrissat B."/>
            <person name="Johnson J."/>
            <person name="Kuo A."/>
            <person name="Lim J.H.P."/>
            <person name="Lipzen A."/>
            <person name="Nolan M."/>
            <person name="Ohm R.A."/>
            <person name="Tamas L."/>
            <person name="Grigoriev I.V."/>
            <person name="Spatafora J.W."/>
            <person name="Nagy L.G."/>
            <person name="Kovacs G.M."/>
        </authorList>
    </citation>
    <scope>NUCLEOTIDE SEQUENCE [LARGE SCALE GENOMIC DNA]</scope>
    <source>
        <strain evidence="1 2">DSE2036</strain>
    </source>
</reference>